<evidence type="ECO:0000256" key="2">
    <source>
        <dbReference type="ARBA" id="ARBA00022679"/>
    </source>
</evidence>
<evidence type="ECO:0000256" key="11">
    <source>
        <dbReference type="SAM" id="MobiDB-lite"/>
    </source>
</evidence>
<keyword evidence="9" id="KW-0695">RNA-directed DNA polymerase</keyword>
<dbReference type="InterPro" id="IPR001969">
    <property type="entry name" value="Aspartic_peptidase_AS"/>
</dbReference>
<dbReference type="GO" id="GO:0006508">
    <property type="term" value="P:proteolysis"/>
    <property type="evidence" value="ECO:0007669"/>
    <property type="project" value="InterPro"/>
</dbReference>
<dbReference type="FunFam" id="3.10.20.370:FF:000001">
    <property type="entry name" value="Retrovirus-related Pol polyprotein from transposon 17.6-like protein"/>
    <property type="match status" value="1"/>
</dbReference>
<dbReference type="InterPro" id="IPR041577">
    <property type="entry name" value="RT_RNaseH_2"/>
</dbReference>
<dbReference type="GO" id="GO:0042575">
    <property type="term" value="C:DNA polymerase complex"/>
    <property type="evidence" value="ECO:0007669"/>
    <property type="project" value="UniProtKB-ARBA"/>
</dbReference>
<reference evidence="13" key="1">
    <citation type="submission" date="2013-04" db="EMBL/GenBank/DDBJ databases">
        <authorList>
            <person name="Qu J."/>
            <person name="Murali S.C."/>
            <person name="Bandaranaike D."/>
            <person name="Bellair M."/>
            <person name="Blankenburg K."/>
            <person name="Chao H."/>
            <person name="Dinh H."/>
            <person name="Doddapaneni H."/>
            <person name="Downs B."/>
            <person name="Dugan-Rocha S."/>
            <person name="Elkadiri S."/>
            <person name="Gnanaolivu R.D."/>
            <person name="Hernandez B."/>
            <person name="Javaid M."/>
            <person name="Jayaseelan J.C."/>
            <person name="Lee S."/>
            <person name="Li M."/>
            <person name="Ming W."/>
            <person name="Munidasa M."/>
            <person name="Muniz J."/>
            <person name="Nguyen L."/>
            <person name="Ongeri F."/>
            <person name="Osuji N."/>
            <person name="Pu L.-L."/>
            <person name="Puazo M."/>
            <person name="Qu C."/>
            <person name="Quiroz J."/>
            <person name="Raj R."/>
            <person name="Weissenberger G."/>
            <person name="Xin Y."/>
            <person name="Zou X."/>
            <person name="Han Y."/>
            <person name="Richards S."/>
            <person name="Worley K."/>
            <person name="Muzny D."/>
            <person name="Gibbs R."/>
        </authorList>
    </citation>
    <scope>NUCLEOTIDE SEQUENCE</scope>
    <source>
        <strain evidence="13">Sampled in the wild</strain>
    </source>
</reference>
<dbReference type="GO" id="GO:0004190">
    <property type="term" value="F:aspartic-type endopeptidase activity"/>
    <property type="evidence" value="ECO:0007669"/>
    <property type="project" value="InterPro"/>
</dbReference>
<dbReference type="InterPro" id="IPR043128">
    <property type="entry name" value="Rev_trsase/Diguanyl_cyclase"/>
</dbReference>
<dbReference type="SUPFAM" id="SSF50630">
    <property type="entry name" value="Acid proteases"/>
    <property type="match status" value="1"/>
</dbReference>
<keyword evidence="14" id="KW-1185">Reference proteome</keyword>
<reference evidence="13" key="2">
    <citation type="submission" date="2017-10" db="EMBL/GenBank/DDBJ databases">
        <title>Ladona fulva Genome sequencing and assembly.</title>
        <authorList>
            <person name="Murali S."/>
            <person name="Richards S."/>
            <person name="Bandaranaike D."/>
            <person name="Bellair M."/>
            <person name="Blankenburg K."/>
            <person name="Chao H."/>
            <person name="Dinh H."/>
            <person name="Doddapaneni H."/>
            <person name="Dugan-Rocha S."/>
            <person name="Elkadiri S."/>
            <person name="Gnanaolivu R."/>
            <person name="Hernandez B."/>
            <person name="Skinner E."/>
            <person name="Javaid M."/>
            <person name="Lee S."/>
            <person name="Li M."/>
            <person name="Ming W."/>
            <person name="Munidasa M."/>
            <person name="Muniz J."/>
            <person name="Nguyen L."/>
            <person name="Hughes D."/>
            <person name="Osuji N."/>
            <person name="Pu L.-L."/>
            <person name="Puazo M."/>
            <person name="Qu C."/>
            <person name="Quiroz J."/>
            <person name="Raj R."/>
            <person name="Weissenberger G."/>
            <person name="Xin Y."/>
            <person name="Zou X."/>
            <person name="Han Y."/>
            <person name="Worley K."/>
            <person name="Muzny D."/>
            <person name="Gibbs R."/>
        </authorList>
    </citation>
    <scope>NUCLEOTIDE SEQUENCE</scope>
    <source>
        <strain evidence="13">Sampled in the wild</strain>
    </source>
</reference>
<dbReference type="Gene3D" id="3.30.420.10">
    <property type="entry name" value="Ribonuclease H-like superfamily/Ribonuclease H"/>
    <property type="match status" value="1"/>
</dbReference>
<evidence type="ECO:0000256" key="10">
    <source>
        <dbReference type="ARBA" id="ARBA00023268"/>
    </source>
</evidence>
<dbReference type="InterPro" id="IPR012337">
    <property type="entry name" value="RNaseH-like_sf"/>
</dbReference>
<dbReference type="EC" id="2.7.7.49" evidence="1"/>
<feature type="compositionally biased region" description="Basic and acidic residues" evidence="11">
    <location>
        <begin position="1"/>
        <end position="10"/>
    </location>
</feature>
<dbReference type="EMBL" id="KZ308422">
    <property type="protein sequence ID" value="KAG8229287.1"/>
    <property type="molecule type" value="Genomic_DNA"/>
</dbReference>
<evidence type="ECO:0000256" key="9">
    <source>
        <dbReference type="ARBA" id="ARBA00022918"/>
    </source>
</evidence>
<dbReference type="InterPro" id="IPR021109">
    <property type="entry name" value="Peptidase_aspartic_dom_sf"/>
</dbReference>
<organism evidence="13 14">
    <name type="scientific">Ladona fulva</name>
    <name type="common">Scarce chaser dragonfly</name>
    <name type="synonym">Libellula fulva</name>
    <dbReference type="NCBI Taxonomy" id="123851"/>
    <lineage>
        <taxon>Eukaryota</taxon>
        <taxon>Metazoa</taxon>
        <taxon>Ecdysozoa</taxon>
        <taxon>Arthropoda</taxon>
        <taxon>Hexapoda</taxon>
        <taxon>Insecta</taxon>
        <taxon>Pterygota</taxon>
        <taxon>Palaeoptera</taxon>
        <taxon>Odonata</taxon>
        <taxon>Epiprocta</taxon>
        <taxon>Anisoptera</taxon>
        <taxon>Libelluloidea</taxon>
        <taxon>Libellulidae</taxon>
        <taxon>Ladona</taxon>
    </lineage>
</organism>
<dbReference type="Gene3D" id="3.30.70.270">
    <property type="match status" value="2"/>
</dbReference>
<dbReference type="GO" id="GO:0003723">
    <property type="term" value="F:RNA binding"/>
    <property type="evidence" value="ECO:0007669"/>
    <property type="project" value="UniProtKB-KW"/>
</dbReference>
<keyword evidence="7" id="KW-0694">RNA-binding</keyword>
<keyword evidence="5" id="KW-0255">Endonuclease</keyword>
<dbReference type="SUPFAM" id="SSF53098">
    <property type="entry name" value="Ribonuclease H-like"/>
    <property type="match status" value="1"/>
</dbReference>
<evidence type="ECO:0000256" key="7">
    <source>
        <dbReference type="ARBA" id="ARBA00022884"/>
    </source>
</evidence>
<dbReference type="Pfam" id="PF17919">
    <property type="entry name" value="RT_RNaseH_2"/>
    <property type="match status" value="1"/>
</dbReference>
<evidence type="ECO:0000256" key="1">
    <source>
        <dbReference type="ARBA" id="ARBA00012493"/>
    </source>
</evidence>
<feature type="domain" description="Reverse transcriptase/retrotransposon-derived protein RNase H-like" evidence="12">
    <location>
        <begin position="544"/>
        <end position="641"/>
    </location>
</feature>
<gene>
    <name evidence="13" type="ORF">J437_LFUL011133</name>
</gene>
<accession>A0A8K0K7Q9</accession>
<dbReference type="Gene3D" id="3.10.20.370">
    <property type="match status" value="1"/>
</dbReference>
<keyword evidence="4" id="KW-0540">Nuclease</keyword>
<dbReference type="Gene3D" id="2.40.70.10">
    <property type="entry name" value="Acid Proteases"/>
    <property type="match status" value="1"/>
</dbReference>
<dbReference type="Proteomes" id="UP000792457">
    <property type="component" value="Unassembled WGS sequence"/>
</dbReference>
<dbReference type="InterPro" id="IPR043502">
    <property type="entry name" value="DNA/RNA_pol_sf"/>
</dbReference>
<keyword evidence="5" id="KW-0378">Hydrolase</keyword>
<dbReference type="PROSITE" id="PS00141">
    <property type="entry name" value="ASP_PROTEASE"/>
    <property type="match status" value="1"/>
</dbReference>
<feature type="region of interest" description="Disordered" evidence="11">
    <location>
        <begin position="1"/>
        <end position="54"/>
    </location>
</feature>
<evidence type="ECO:0000256" key="6">
    <source>
        <dbReference type="ARBA" id="ARBA00022842"/>
    </source>
</evidence>
<evidence type="ECO:0000256" key="5">
    <source>
        <dbReference type="ARBA" id="ARBA00022759"/>
    </source>
</evidence>
<dbReference type="InterPro" id="IPR036397">
    <property type="entry name" value="RNaseH_sf"/>
</dbReference>
<dbReference type="CDD" id="cd09274">
    <property type="entry name" value="RNase_HI_RT_Ty3"/>
    <property type="match status" value="1"/>
</dbReference>
<keyword evidence="8" id="KW-0229">DNA integration</keyword>
<keyword evidence="2" id="KW-0808">Transferase</keyword>
<dbReference type="PANTHER" id="PTHR37984">
    <property type="entry name" value="PROTEIN CBG26694"/>
    <property type="match status" value="1"/>
</dbReference>
<dbReference type="GO" id="GO:0015074">
    <property type="term" value="P:DNA integration"/>
    <property type="evidence" value="ECO:0007669"/>
    <property type="project" value="UniProtKB-KW"/>
</dbReference>
<keyword evidence="3" id="KW-0548">Nucleotidyltransferase</keyword>
<keyword evidence="6" id="KW-0460">Magnesium</keyword>
<dbReference type="SUPFAM" id="SSF56672">
    <property type="entry name" value="DNA/RNA polymerases"/>
    <property type="match status" value="1"/>
</dbReference>
<evidence type="ECO:0000313" key="13">
    <source>
        <dbReference type="EMBL" id="KAG8229287.1"/>
    </source>
</evidence>
<dbReference type="GO" id="GO:0003964">
    <property type="term" value="F:RNA-directed DNA polymerase activity"/>
    <property type="evidence" value="ECO:0007669"/>
    <property type="project" value="UniProtKB-KW"/>
</dbReference>
<dbReference type="OrthoDB" id="7692176at2759"/>
<evidence type="ECO:0000256" key="3">
    <source>
        <dbReference type="ARBA" id="ARBA00022695"/>
    </source>
</evidence>
<evidence type="ECO:0000256" key="4">
    <source>
        <dbReference type="ARBA" id="ARBA00022722"/>
    </source>
</evidence>
<evidence type="ECO:0000259" key="12">
    <source>
        <dbReference type="Pfam" id="PF17919"/>
    </source>
</evidence>
<comment type="caution">
    <text evidence="13">The sequence shown here is derived from an EMBL/GenBank/DDBJ whole genome shotgun (WGS) entry which is preliminary data.</text>
</comment>
<dbReference type="FunFam" id="3.30.70.270:FF:000020">
    <property type="entry name" value="Transposon Tf2-6 polyprotein-like Protein"/>
    <property type="match status" value="1"/>
</dbReference>
<evidence type="ECO:0000313" key="14">
    <source>
        <dbReference type="Proteomes" id="UP000792457"/>
    </source>
</evidence>
<name>A0A8K0K7Q9_LADFU</name>
<keyword evidence="10" id="KW-0511">Multifunctional enzyme</keyword>
<proteinExistence type="predicted"/>
<evidence type="ECO:0000256" key="8">
    <source>
        <dbReference type="ARBA" id="ARBA00022908"/>
    </source>
</evidence>
<dbReference type="GO" id="GO:0004519">
    <property type="term" value="F:endonuclease activity"/>
    <property type="evidence" value="ECO:0007669"/>
    <property type="project" value="UniProtKB-KW"/>
</dbReference>
<protein>
    <recommendedName>
        <fullName evidence="1">RNA-directed DNA polymerase</fullName>
        <ecNumber evidence="1">2.7.7.49</ecNumber>
    </recommendedName>
</protein>
<sequence length="1339" mass="152088">MPLNPYEREFASTAQSRRVRMEVKSDNPGAASAETARVESLGSDPDLGCAQESTSVSQPRKMLSSIPDKDFDLVKLFVNEISAFTEVNPENLFAFLASAYKVVNLELAPLNSVLTLLVCKLPLVLRNSFLSAIRNQLTWTEITRQIWDDEISSRQFEKLVMAKAKRFQYPNERPLHFLNDIRNAIIALGLSYSDEEFLSLILNGLNPLTRSTFIFQTRPTTLDELDALLKYATKQLMDSADYAHTFSNFNHRDVFRVSCSFCNWLGHDVSTCRSRKRPVNRNKPQISMGNFESMVLNSLPLVSVCIRCVRTYALVDSGSSVSLLDPQFGKKLKIKITSDSNSILQIQSISGVKLHLVDKAKLNVKIHTMSWSHHFYLSPLPVPLLLGRDFMVKTKMILAIDYFSFVLAPSLKLHYVDSTHPVEAYGQSSHSSSEANSSRMDQVPLTGPMLVLQKLRSAGLTIHEDKIKLCQTSISFLGHCIQNGQLLVDPERVHPIVDFPVPTSIKQVVRFLGMAGFYAKFIPHFAEIANPLNKLKKKGARFFWSSEQANSFQKLKVALANPPVLTMPRFDREFHLFVDASQIALGAVLNHKINGNFTPVAYASRTLSPHEQKLPTYELECMACCWAVDKFKDYLQFKEFHLYTDNGALTWLFAHPKQLGKIGRMVLKLSTFKFVIHHVRGNNNKPADCLSRVVIPHQSHIAQGTTCFLHNIPLSFVDIREHQKNDSVLGQLFFKTSTSKNRELVIEGNVYKMKNDILCYKPPKSKKCKVVIPAALRPMHPQSNPSERIMRELSRLFRVYCAGQHTNWPEVIPHINNWLNEIPHESIGMSPYEAHFGKKPRRTYNVLPEEGEESVGEPQERNRIRQIVLNNLGRSGRKREKAQKQKTHEFKEGDRVLLKTPKVSDTKLKLFHKFFPVFSGPYVVRKIVAQNACELEEEGGGTYGIYNFWNLVPYASKGGAIVTSPNWTRLQLGDRGMEEKAGNFDHPPPRGHVSQPTVFEFVTEGEKAATVCRKWFMRPSASDYNVHSATCYPFNNDSLLEDSFTKTNVIKWLLTADNVPSPHYVSMMIDQLAGDFGDMESLPKRKYAYRYSQHLQEALSLDKLEFYSKHPNFWDQRYHAIPVDSIKLFKDGKVGRIAVLPWIRDYLVSRPSTSYVESDHDRQSIVKMVRTSLDVQGKCLNHDNPNFNNRQMHNMLDRVGNDPLVLNALRVKYLILDIHRELDLGSESIAQSFSPPCLPAVIFEGDMVFLTEFPQGGLCVPYSVFLCVMDKLEAEFSFLLFNSLNYMAEDPAVRDVTQFNLALDKRLDILSRVVGNDAAKFNKTLGPQFLGLTLLTKDA</sequence>
<dbReference type="PANTHER" id="PTHR37984:SF5">
    <property type="entry name" value="PROTEIN NYNRIN-LIKE"/>
    <property type="match status" value="1"/>
</dbReference>
<dbReference type="CDD" id="cd00303">
    <property type="entry name" value="retropepsin_like"/>
    <property type="match status" value="1"/>
</dbReference>
<dbReference type="InterPro" id="IPR050951">
    <property type="entry name" value="Retrovirus_Pol_polyprotein"/>
</dbReference>